<protein>
    <recommendedName>
        <fullName evidence="2">Exodeoxyribonuclease X-like C-terminal domain-containing protein</fullName>
    </recommendedName>
</protein>
<feature type="compositionally biased region" description="Basic and acidic residues" evidence="1">
    <location>
        <begin position="26"/>
        <end position="38"/>
    </location>
</feature>
<evidence type="ECO:0000256" key="1">
    <source>
        <dbReference type="SAM" id="MobiDB-lite"/>
    </source>
</evidence>
<dbReference type="InterPro" id="IPR046768">
    <property type="entry name" value="ExoX-like_C"/>
</dbReference>
<proteinExistence type="predicted"/>
<evidence type="ECO:0000313" key="3">
    <source>
        <dbReference type="EMBL" id="MEQ2290031.1"/>
    </source>
</evidence>
<evidence type="ECO:0000313" key="4">
    <source>
        <dbReference type="Proteomes" id="UP001469553"/>
    </source>
</evidence>
<keyword evidence="4" id="KW-1185">Reference proteome</keyword>
<accession>A0ABV0Y8F4</accession>
<organism evidence="3 4">
    <name type="scientific">Ameca splendens</name>
    <dbReference type="NCBI Taxonomy" id="208324"/>
    <lineage>
        <taxon>Eukaryota</taxon>
        <taxon>Metazoa</taxon>
        <taxon>Chordata</taxon>
        <taxon>Craniata</taxon>
        <taxon>Vertebrata</taxon>
        <taxon>Euteleostomi</taxon>
        <taxon>Actinopterygii</taxon>
        <taxon>Neopterygii</taxon>
        <taxon>Teleostei</taxon>
        <taxon>Neoteleostei</taxon>
        <taxon>Acanthomorphata</taxon>
        <taxon>Ovalentaria</taxon>
        <taxon>Atherinomorphae</taxon>
        <taxon>Cyprinodontiformes</taxon>
        <taxon>Goodeidae</taxon>
        <taxon>Ameca</taxon>
    </lineage>
</organism>
<sequence length="238" mass="27640">MKRKLIFPGKIEVSFRRGPTGYLRQDPSDEAKRIKDNPDLQDQSAPLREAKVKENGHSIVFLRGGDVSDRQEVLGEYVLQFGKYKGKTFRWVLENDVGYIIYLINKVEEEERMGQFKPEGPKKDSLVSFLEYSRTIQEIEDLVKYLSERTVEPLVTKEEDNLVALESIPRRLGETYGKNGRMDMLHSSATENVYQAVKCTDFNSTSNRDRHRVLLSNQFPPRLMQHLHFTFKVCSLYS</sequence>
<name>A0ABV0Y8F4_9TELE</name>
<dbReference type="Pfam" id="PF20600">
    <property type="entry name" value="ExoX-like_C"/>
    <property type="match status" value="1"/>
</dbReference>
<dbReference type="Proteomes" id="UP001469553">
    <property type="component" value="Unassembled WGS sequence"/>
</dbReference>
<dbReference type="EMBL" id="JAHRIP010026712">
    <property type="protein sequence ID" value="MEQ2290031.1"/>
    <property type="molecule type" value="Genomic_DNA"/>
</dbReference>
<reference evidence="3 4" key="1">
    <citation type="submission" date="2021-06" db="EMBL/GenBank/DDBJ databases">
        <authorList>
            <person name="Palmer J.M."/>
        </authorList>
    </citation>
    <scope>NUCLEOTIDE SEQUENCE [LARGE SCALE GENOMIC DNA]</scope>
    <source>
        <strain evidence="3 4">AS_MEX2019</strain>
        <tissue evidence="3">Muscle</tissue>
    </source>
</reference>
<evidence type="ECO:0000259" key="2">
    <source>
        <dbReference type="Pfam" id="PF20600"/>
    </source>
</evidence>
<gene>
    <name evidence="3" type="ORF">AMECASPLE_039194</name>
</gene>
<feature type="region of interest" description="Disordered" evidence="1">
    <location>
        <begin position="18"/>
        <end position="45"/>
    </location>
</feature>
<comment type="caution">
    <text evidence="3">The sequence shown here is derived from an EMBL/GenBank/DDBJ whole genome shotgun (WGS) entry which is preliminary data.</text>
</comment>
<feature type="domain" description="Exodeoxyribonuclease X-like C-terminal" evidence="2">
    <location>
        <begin position="80"/>
        <end position="106"/>
    </location>
</feature>